<keyword evidence="3" id="KW-1185">Reference proteome</keyword>
<feature type="transmembrane region" description="Helical" evidence="1">
    <location>
        <begin position="69"/>
        <end position="89"/>
    </location>
</feature>
<dbReference type="RefSeq" id="WP_034749565.1">
    <property type="nucleotide sequence ID" value="NZ_BAUT01000065.1"/>
</dbReference>
<protein>
    <submittedName>
        <fullName evidence="2">Membrane protein</fullName>
    </submittedName>
</protein>
<keyword evidence="1" id="KW-0812">Transmembrane</keyword>
<feature type="transmembrane region" description="Helical" evidence="1">
    <location>
        <begin position="29"/>
        <end position="48"/>
    </location>
</feature>
<evidence type="ECO:0000256" key="1">
    <source>
        <dbReference type="SAM" id="Phobius"/>
    </source>
</evidence>
<comment type="caution">
    <text evidence="2">The sequence shown here is derived from an EMBL/GenBank/DDBJ whole genome shotgun (WGS) entry which is preliminary data.</text>
</comment>
<sequence length="131" mass="14525">MKKRVHLLAHVLVVGFFTLMAIIDFFPTIGMSMSVGTFGFIATIGLAVMTREKGEPVFTSSKQEFRFTIFSGIYLFTLLLVLSLLGGVSQSGIGFYNPILWGLYLLGLLTSYAKYRKELKAQKSVDLGQQS</sequence>
<dbReference type="STRING" id="1236970.JCM9140_3954"/>
<evidence type="ECO:0000313" key="2">
    <source>
        <dbReference type="EMBL" id="GAE27795.1"/>
    </source>
</evidence>
<dbReference type="OrthoDB" id="2886331at2"/>
<dbReference type="Proteomes" id="UP000018890">
    <property type="component" value="Unassembled WGS sequence"/>
</dbReference>
<evidence type="ECO:0000313" key="3">
    <source>
        <dbReference type="Proteomes" id="UP000018890"/>
    </source>
</evidence>
<dbReference type="AlphaFoldDB" id="W4Q756"/>
<gene>
    <name evidence="2" type="ORF">JCM9140_3954</name>
</gene>
<feature type="transmembrane region" description="Helical" evidence="1">
    <location>
        <begin position="7"/>
        <end position="23"/>
    </location>
</feature>
<reference evidence="2" key="1">
    <citation type="journal article" date="2014" name="Genome Announc.">
        <title>Draft Genome Sequences of Three Alkaliphilic Bacillus Strains, Bacillus wakoensis JCM 9140T, Bacillus akibai JCM 9157T, and Bacillus hemicellulosilyticus JCM 9152T.</title>
        <authorList>
            <person name="Yuki M."/>
            <person name="Oshima K."/>
            <person name="Suda W."/>
            <person name="Oshida Y."/>
            <person name="Kitamura K."/>
            <person name="Iida T."/>
            <person name="Hattori M."/>
            <person name="Ohkuma M."/>
        </authorList>
    </citation>
    <scope>NUCLEOTIDE SEQUENCE [LARGE SCALE GENOMIC DNA]</scope>
    <source>
        <strain evidence="2">JCM 9140</strain>
    </source>
</reference>
<keyword evidence="1" id="KW-0472">Membrane</keyword>
<accession>W4Q756</accession>
<name>W4Q756_9BACI</name>
<keyword evidence="1" id="KW-1133">Transmembrane helix</keyword>
<feature type="transmembrane region" description="Helical" evidence="1">
    <location>
        <begin position="95"/>
        <end position="113"/>
    </location>
</feature>
<dbReference type="EMBL" id="BAUT01000065">
    <property type="protein sequence ID" value="GAE27795.1"/>
    <property type="molecule type" value="Genomic_DNA"/>
</dbReference>
<organism evidence="2 3">
    <name type="scientific">Halalkalibacter wakoensis JCM 9140</name>
    <dbReference type="NCBI Taxonomy" id="1236970"/>
    <lineage>
        <taxon>Bacteria</taxon>
        <taxon>Bacillati</taxon>
        <taxon>Bacillota</taxon>
        <taxon>Bacilli</taxon>
        <taxon>Bacillales</taxon>
        <taxon>Bacillaceae</taxon>
        <taxon>Halalkalibacter</taxon>
    </lineage>
</organism>
<proteinExistence type="predicted"/>